<dbReference type="EMBL" id="VYZN01000013">
    <property type="protein sequence ID" value="KAE9541281.1"/>
    <property type="molecule type" value="Genomic_DNA"/>
</dbReference>
<sequence>MENRSVVKAARTMICDIKHLRRHCIRERIIQNFQNIIGDQLEFTETSTQIKERENQIKDEAAVDDNRILLCDRNTLKPLDSGAVAYVTVLNEIKLIQLSLVLALAGSIQAFSSKIYNIFKNDTDYAGDIKDDVQRQNPFNSLCIVHKPISIQFKSQNKCIETNTSSDKIQSMYSERLSIIVLLIDKVNLDLIPYVNF</sequence>
<dbReference type="AlphaFoldDB" id="A0A6G0TZ83"/>
<organism evidence="1 2">
    <name type="scientific">Aphis glycines</name>
    <name type="common">Soybean aphid</name>
    <dbReference type="NCBI Taxonomy" id="307491"/>
    <lineage>
        <taxon>Eukaryota</taxon>
        <taxon>Metazoa</taxon>
        <taxon>Ecdysozoa</taxon>
        <taxon>Arthropoda</taxon>
        <taxon>Hexapoda</taxon>
        <taxon>Insecta</taxon>
        <taxon>Pterygota</taxon>
        <taxon>Neoptera</taxon>
        <taxon>Paraneoptera</taxon>
        <taxon>Hemiptera</taxon>
        <taxon>Sternorrhyncha</taxon>
        <taxon>Aphidomorpha</taxon>
        <taxon>Aphidoidea</taxon>
        <taxon>Aphididae</taxon>
        <taxon>Aphidini</taxon>
        <taxon>Aphis</taxon>
        <taxon>Aphis</taxon>
    </lineage>
</organism>
<evidence type="ECO:0000313" key="1">
    <source>
        <dbReference type="EMBL" id="KAE9541281.1"/>
    </source>
</evidence>
<reference evidence="1 2" key="1">
    <citation type="submission" date="2019-08" db="EMBL/GenBank/DDBJ databases">
        <title>The genome of the soybean aphid Biotype 1, its phylome, world population structure and adaptation to the North American continent.</title>
        <authorList>
            <person name="Giordano R."/>
            <person name="Donthu R.K."/>
            <person name="Hernandez A.G."/>
            <person name="Wright C.L."/>
            <person name="Zimin A.V."/>
        </authorList>
    </citation>
    <scope>NUCLEOTIDE SEQUENCE [LARGE SCALE GENOMIC DNA]</scope>
    <source>
        <tissue evidence="1">Whole aphids</tissue>
    </source>
</reference>
<name>A0A6G0TZ83_APHGL</name>
<gene>
    <name evidence="1" type="ORF">AGLY_004526</name>
</gene>
<proteinExistence type="predicted"/>
<comment type="caution">
    <text evidence="1">The sequence shown here is derived from an EMBL/GenBank/DDBJ whole genome shotgun (WGS) entry which is preliminary data.</text>
</comment>
<keyword evidence="2" id="KW-1185">Reference proteome</keyword>
<accession>A0A6G0TZ83</accession>
<evidence type="ECO:0000313" key="2">
    <source>
        <dbReference type="Proteomes" id="UP000475862"/>
    </source>
</evidence>
<dbReference type="Proteomes" id="UP000475862">
    <property type="component" value="Unassembled WGS sequence"/>
</dbReference>
<protein>
    <submittedName>
        <fullName evidence="1">Uncharacterized protein</fullName>
    </submittedName>
</protein>